<feature type="domain" description="Duffy-binding-like" evidence="3">
    <location>
        <begin position="651"/>
        <end position="807"/>
    </location>
</feature>
<feature type="domain" description="Cysteine-rich interdomain region 1 gamma" evidence="7">
    <location>
        <begin position="1419"/>
        <end position="1469"/>
    </location>
</feature>
<feature type="domain" description="Plasmodium falciparum erythrocyte membrane protein 1 acidic terminal segment" evidence="5">
    <location>
        <begin position="1774"/>
        <end position="2006"/>
    </location>
</feature>
<feature type="compositionally biased region" description="Low complexity" evidence="1">
    <location>
        <begin position="561"/>
        <end position="576"/>
    </location>
</feature>
<evidence type="ECO:0000259" key="7">
    <source>
        <dbReference type="Pfam" id="PF18562"/>
    </source>
</evidence>
<name>A0A0L7KFB9_PLAFX</name>
<feature type="compositionally biased region" description="Basic and acidic residues" evidence="1">
    <location>
        <begin position="1256"/>
        <end position="1272"/>
    </location>
</feature>
<protein>
    <recommendedName>
        <fullName evidence="11">Erythrocyte membrane protein 1</fullName>
    </recommendedName>
</protein>
<dbReference type="InterPro" id="IPR041480">
    <property type="entry name" value="CIDR1_gamma"/>
</dbReference>
<keyword evidence="2" id="KW-0812">Transmembrane</keyword>
<dbReference type="InterPro" id="IPR004258">
    <property type="entry name" value="DBL"/>
</dbReference>
<feature type="region of interest" description="Disordered" evidence="1">
    <location>
        <begin position="1200"/>
        <end position="1221"/>
    </location>
</feature>
<dbReference type="GO" id="GO:0046789">
    <property type="term" value="F:host cell surface receptor binding"/>
    <property type="evidence" value="ECO:0007669"/>
    <property type="project" value="InterPro"/>
</dbReference>
<dbReference type="KEGG" id="pfh:PFHG_03516"/>
<dbReference type="Pfam" id="PF05424">
    <property type="entry name" value="Duffy_binding"/>
    <property type="match status" value="2"/>
</dbReference>
<dbReference type="SUPFAM" id="SSF140924">
    <property type="entry name" value="Duffy binding domain-like"/>
    <property type="match status" value="4"/>
</dbReference>
<sequence length="2006" mass="226746">MTATSSGGSTQDAKHVLDEFGQEVYNEKVKSEAQTYKGELEGNLKEAKGIGERVAFHKTCDIINDKRDELLRARGDPCRSANGNGETVRYSKERVDEYDEKKIRDSNKSKGGNNEGECAPYRRLSLCNKNFQNINNDDSTNAKNDLLLDVCYAAKFEGESIKAHLEQYDATYPGSGHTTCTALARSFADIGDIVRGKDLYLGNKKKKQKGKETEREKLEKNLQKIFGNIYNELTSTRRRRQRTNGAEERYGKDPEFFKLREDWWNANRAKVWEAITCAAKVGDTYFRPTCSDSERSGSFSQARNQCRCEGANVDPPTYFDYVPQYLRWFEEWAEDFCRKKNKKLEDAIKKCRGQDGSGEKRYCDLNGYDCKRTFSAKKKYRWDHKCTGCFLSCSHFRTWIDNQKEQFLKQKNKYQNEISGNSRKKRSTSTKNYKGYDEEFYEKLREDYGNVEDFLEKLSKEGICQKPPEVGNQKADAADFKKSNLEKTFDHTEYCQACPLCGVKKEKGTWVRKDSMNDCPRIKLYKPINDKVGTPINFLYSGDGQTEIAEKLKKFCRTENGSDGSSSARANGASGDKNGGSGSQELYQYWKCYQIGDLQKVREGEDDEDDGQYDQEVENAGGLCILQKTNGKENVNKQKTSHEIQKTFNPFFYYWVVHMLKDSIHWRTEKIKSCINNTNELKACKNNKKCNSDCDCFKRWVKQKGKEWGQIKVHFKTQDIRGKVVNGNTVVSFFLDHDELLEGVLDKGLLLESLQEAYGNAEDIKHIKKLLQETDVVGGGEHKTTIDFLLKEELNEAEECLKKQKDNECKPQEQATSGLGRSADPGPQSSPAAPVDTVHEVAEVQEEEEEEEEEEDEDEEDEEEEEGGQEALPDETEVVEETVAEVTDTSVDVCNTVAKALTDQTNLTQACQQKYARNNSRLGWKCIPSGKPGDTTGGSICVPPRRRKLYVGKLHDWASDEATKRSKSLETSDKVSSQSDKSSLAPTTATSSGSQSDPLLTAFVESAAVETFFLWHRYKKIKLKEKQEERQRQAENAGLPLALAQEVSHEDPQTKLDGGDIPEEFKRQMFYTLADYKDILEGKNDIVIDKKTGDKDMVERESKIKDTIQTFFQNGDSQTPSVQQPSGENPRKTWWEQHGKDIWKGMVCALTYDTDSGGKGKAPEHLEEVHKKFFGNTPDKPDNQNGTYTTKYQYNTVKLDENSGAQPNQPPSAPSDTPTLTDFISRPPYFRYLEEWGQNFCKKRTEMLGKIKDNCTEDGTKQKYSGDGEACDRTNTSNEGASADLEGPSCAISCRSYKKWIQKKKIEFEEQSNAYKQQKQDAESNNAFSAILTKFNEAKDFLQKLGSCSKTNNNDNDNGDGKIEFHKPDETFRPAENCKPCSQFKIKCQDGKCKGDTGNKCNGKTDITANDIQTMEQPTEDIGMLVSDNDAKGFDGLQACQHAGIFEGIRKEQWKCGKVCGYNVCKPKNVNGQNGDGNQIIIIRALFKIWLEYFLEDYNKIKKKLKPCIENGNASTCINGCNKKCNCVEEWIKLKKEEWEKIKKHYKKHNQDNDMTSLVRNFLEELQPQSDVKKATGREKISDFESSCHCNGAAKSENSEEKDVVVCLLNKLDRLKKKIGECTSQSSGSPEAQCDSLAPIQIPPEEPFEEEEENPVTQPNICPEIKPEPEAEVEDDCKPDVKEEEEEQEEDGASPGSSGGEDGGTEGKTPTPSSSGEETPVLKPEEEAPAPEKSQPKEEKKVEPKPPKAPRSPKRQPRHALDHPLLKPALMSSTIMWSIGIGFATFTYFFLKKKTKSTIDLLRVINIPKSDYDIPTKLSPNRYIPYTSGKYRGKRYIYLEGDSGTDRGYTDHYSDITSSSESEYEELDINDIYVPGSPKYKTLIEVVLEPSGNNTTASGNNTTASGNNTTASGNNTTASDTQNDIQNDDIPSSKITDNEWNTLKKDFISNMLQNQPNTEPNILRDNVDNNTHPTMSRHNVEEKPFITSIHDRDLYTGEEISYNINM</sequence>
<evidence type="ECO:0000313" key="9">
    <source>
        <dbReference type="EMBL" id="KOB61780.1"/>
    </source>
</evidence>
<dbReference type="Gene3D" id="1.10.1900.40">
    <property type="entry name" value="Acidic terminal segments, variant surface antigen of PfEMP1"/>
    <property type="match status" value="1"/>
</dbReference>
<feature type="region of interest" description="Disordered" evidence="1">
    <location>
        <begin position="961"/>
        <end position="996"/>
    </location>
</feature>
<gene>
    <name evidence="9" type="ORF">PFHG_03516</name>
</gene>
<feature type="compositionally biased region" description="Polar residues" evidence="1">
    <location>
        <begin position="1920"/>
        <end position="1936"/>
    </location>
</feature>
<dbReference type="InterPro" id="IPR029210">
    <property type="entry name" value="PfEMP1_NTS"/>
</dbReference>
<reference evidence="9 10" key="1">
    <citation type="submission" date="2006-03" db="EMBL/GenBank/DDBJ databases">
        <title>Annotation of Plasmodium falciparum HB3.</title>
        <authorList>
            <consortium name="The Broad Institute Genome Sequencing Platform"/>
            <person name="Volkman S.K."/>
            <person name="Neafsey D.E."/>
            <person name="Dash A.P."/>
            <person name="Chitnis C.E."/>
            <person name="Hartl D.L."/>
            <person name="Young S.K."/>
            <person name="Zeng Q."/>
            <person name="Koehrsen M."/>
            <person name="Alvarado L."/>
            <person name="Berlin A."/>
            <person name="Borenstein D."/>
            <person name="Chapman S.B."/>
            <person name="Chen Z."/>
            <person name="Engels R."/>
            <person name="Freedman E."/>
            <person name="Gellesch M."/>
            <person name="Goldberg J."/>
            <person name="Griggs A."/>
            <person name="Gujja S."/>
            <person name="Heilman E.R."/>
            <person name="Heiman D.I."/>
            <person name="Howarth C."/>
            <person name="Jen D."/>
            <person name="Larson L."/>
            <person name="Mehta T."/>
            <person name="Neiman D."/>
            <person name="Park D."/>
            <person name="Pearson M."/>
            <person name="Roberts A."/>
            <person name="Saif S."/>
            <person name="Shea T."/>
            <person name="Shenoy N."/>
            <person name="Sisk P."/>
            <person name="Stolte C."/>
            <person name="Sykes S."/>
            <person name="Walk T."/>
            <person name="White J."/>
            <person name="Yandava C."/>
            <person name="Haas B."/>
            <person name="Henn M.R."/>
            <person name="Nusbaum C."/>
            <person name="Birren B."/>
        </authorList>
    </citation>
    <scope>NUCLEOTIDE SEQUENCE [LARGE SCALE GENOMIC DNA]</scope>
    <source>
        <strain evidence="9">HB3</strain>
    </source>
</reference>
<evidence type="ECO:0000259" key="3">
    <source>
        <dbReference type="Pfam" id="PF03011"/>
    </source>
</evidence>
<dbReference type="Gene3D" id="1.20.58.1930">
    <property type="match status" value="1"/>
</dbReference>
<feature type="region of interest" description="Disordered" evidence="1">
    <location>
        <begin position="803"/>
        <end position="878"/>
    </location>
</feature>
<dbReference type="InterPro" id="IPR029211">
    <property type="entry name" value="PfEMP1_ATS"/>
</dbReference>
<reference evidence="10" key="2">
    <citation type="submission" date="2006-03" db="EMBL/GenBank/DDBJ databases">
        <title>The genome sequence of the Plasmodium falciparum HB3.</title>
        <authorList>
            <consortium name="The Broad Institute Genome Sequencing Platform"/>
            <person name="Birren B."/>
            <person name="Lander E."/>
            <person name="Galagan J."/>
            <person name="Nusbaum C."/>
            <person name="Devon K."/>
            <person name="Henn M."/>
            <person name="Jaffe D."/>
            <person name="Butler J."/>
            <person name="Alvarez P."/>
            <person name="Gnerre S."/>
            <person name="Grabherr M."/>
            <person name="Kleber M."/>
            <person name="Mauceli E."/>
            <person name="Brockman W."/>
            <person name="MacCallum I.A."/>
            <person name="Rounsley S."/>
            <person name="Young S."/>
            <person name="LaButti K."/>
            <person name="Pushparaj V."/>
            <person name="DeCaprio D."/>
            <person name="Crawford M."/>
            <person name="Koehrsen M."/>
            <person name="Engels R."/>
            <person name="Montgomery P."/>
            <person name="Pearson M."/>
            <person name="Howarth C."/>
            <person name="Larson L."/>
            <person name="Luoma S."/>
            <person name="White J."/>
            <person name="Kodira C."/>
            <person name="Zeng Q."/>
            <person name="Oleary S."/>
            <person name="Yandava C."/>
            <person name="Alvarado L."/>
            <person name="Wirth D."/>
            <person name="Volkman S."/>
            <person name="Hartl D."/>
        </authorList>
    </citation>
    <scope>NUCLEOTIDE SEQUENCE [LARGE SCALE GENOMIC DNA]</scope>
</reference>
<feature type="compositionally biased region" description="Low complexity" evidence="1">
    <location>
        <begin position="1891"/>
        <end position="1919"/>
    </location>
</feature>
<feature type="compositionally biased region" description="Acidic residues" evidence="1">
    <location>
        <begin position="1682"/>
        <end position="1692"/>
    </location>
</feature>
<dbReference type="Pfam" id="PF15447">
    <property type="entry name" value="NTS"/>
    <property type="match status" value="1"/>
</dbReference>
<evidence type="ECO:0000256" key="2">
    <source>
        <dbReference type="SAM" id="Phobius"/>
    </source>
</evidence>
<feature type="compositionally biased region" description="Acidic residues" evidence="1">
    <location>
        <begin position="843"/>
        <end position="878"/>
    </location>
</feature>
<feature type="region of interest" description="Disordered" evidence="1">
    <location>
        <begin position="1256"/>
        <end position="1282"/>
    </location>
</feature>
<dbReference type="Gene3D" id="1.20.1310.20">
    <property type="entry name" value="Duffy-antigen binding domain"/>
    <property type="match status" value="2"/>
</dbReference>
<keyword evidence="2" id="KW-1133">Transmembrane helix</keyword>
<evidence type="ECO:0000313" key="10">
    <source>
        <dbReference type="Proteomes" id="UP000054289"/>
    </source>
</evidence>
<dbReference type="InterPro" id="IPR054595">
    <property type="entry name" value="DBL_C"/>
</dbReference>
<keyword evidence="2" id="KW-0472">Membrane</keyword>
<feature type="domain" description="Duffy-antigen binding" evidence="4">
    <location>
        <begin position="116"/>
        <end position="327"/>
    </location>
</feature>
<evidence type="ECO:0000259" key="6">
    <source>
        <dbReference type="Pfam" id="PF15447"/>
    </source>
</evidence>
<dbReference type="OMA" id="YSINTHY"/>
<dbReference type="Pfam" id="PF03011">
    <property type="entry name" value="PFEMP"/>
    <property type="match status" value="2"/>
</dbReference>
<dbReference type="EMBL" id="CH672022">
    <property type="protein sequence ID" value="KOB61780.1"/>
    <property type="molecule type" value="Genomic_DNA"/>
</dbReference>
<proteinExistence type="predicted"/>
<dbReference type="InterPro" id="IPR044932">
    <property type="entry name" value="PfEMP1_ATS_sf"/>
</dbReference>
<dbReference type="InterPro" id="IPR008602">
    <property type="entry name" value="Duffy-antigen-binding"/>
</dbReference>
<dbReference type="Pfam" id="PF15445">
    <property type="entry name" value="ATS"/>
    <property type="match status" value="1"/>
</dbReference>
<feature type="domain" description="Plasmodium falciparum erythrocyte membrane protein-1 N-terminal segment" evidence="6">
    <location>
        <begin position="12"/>
        <end position="48"/>
    </location>
</feature>
<evidence type="ECO:0000259" key="4">
    <source>
        <dbReference type="Pfam" id="PF05424"/>
    </source>
</evidence>
<feature type="region of interest" description="Disordered" evidence="1">
    <location>
        <begin position="1113"/>
        <end position="1132"/>
    </location>
</feature>
<evidence type="ECO:0000259" key="8">
    <source>
        <dbReference type="Pfam" id="PF22672"/>
    </source>
</evidence>
<feature type="compositionally biased region" description="Polar residues" evidence="1">
    <location>
        <begin position="1113"/>
        <end position="1127"/>
    </location>
</feature>
<accession>A0A0L7KFB9</accession>
<feature type="compositionally biased region" description="Low complexity" evidence="1">
    <location>
        <begin position="974"/>
        <end position="983"/>
    </location>
</feature>
<evidence type="ECO:0008006" key="11">
    <source>
        <dbReference type="Google" id="ProtNLM"/>
    </source>
</evidence>
<dbReference type="Gene3D" id="1.20.58.830">
    <property type="match status" value="3"/>
</dbReference>
<feature type="region of interest" description="Disordered" evidence="1">
    <location>
        <begin position="560"/>
        <end position="580"/>
    </location>
</feature>
<dbReference type="InterPro" id="IPR042202">
    <property type="entry name" value="Duffy-ag-bd_sf"/>
</dbReference>
<feature type="domain" description="Duffy-antigen binding" evidence="4">
    <location>
        <begin position="940"/>
        <end position="1184"/>
    </location>
</feature>
<feature type="compositionally biased region" description="Basic and acidic residues" evidence="1">
    <location>
        <begin position="961"/>
        <end position="973"/>
    </location>
</feature>
<evidence type="ECO:0000256" key="1">
    <source>
        <dbReference type="SAM" id="MobiDB-lite"/>
    </source>
</evidence>
<feature type="region of interest" description="Disordered" evidence="1">
    <location>
        <begin position="1891"/>
        <end position="1936"/>
    </location>
</feature>
<feature type="compositionally biased region" description="Basic and acidic residues" evidence="1">
    <location>
        <begin position="1734"/>
        <end position="1746"/>
    </location>
</feature>
<feature type="compositionally biased region" description="Polar residues" evidence="1">
    <location>
        <begin position="984"/>
        <end position="996"/>
    </location>
</feature>
<dbReference type="GO" id="GO:0016020">
    <property type="term" value="C:membrane"/>
    <property type="evidence" value="ECO:0007669"/>
    <property type="project" value="InterPro"/>
</dbReference>
<organism evidence="9 10">
    <name type="scientific">Plasmodium falciparum (isolate HB3)</name>
    <dbReference type="NCBI Taxonomy" id="137071"/>
    <lineage>
        <taxon>Eukaryota</taxon>
        <taxon>Sar</taxon>
        <taxon>Alveolata</taxon>
        <taxon>Apicomplexa</taxon>
        <taxon>Aconoidasida</taxon>
        <taxon>Haemosporida</taxon>
        <taxon>Plasmodiidae</taxon>
        <taxon>Plasmodium</taxon>
        <taxon>Plasmodium (Laverania)</taxon>
    </lineage>
</organism>
<feature type="domain" description="Duffy-binding-like" evidence="3">
    <location>
        <begin position="1486"/>
        <end position="1628"/>
    </location>
</feature>
<dbReference type="Pfam" id="PF18562">
    <property type="entry name" value="CIDR1_gamma"/>
    <property type="match status" value="1"/>
</dbReference>
<dbReference type="Proteomes" id="UP000054289">
    <property type="component" value="Unassembled WGS sequence"/>
</dbReference>
<feature type="domain" description="Duffy-binding-like" evidence="8">
    <location>
        <begin position="1235"/>
        <end position="1375"/>
    </location>
</feature>
<dbReference type="FunFam" id="1.10.1900.40:FF:000002">
    <property type="entry name" value="Erythrocyte membrane protein 1, PfEMP1"/>
    <property type="match status" value="1"/>
</dbReference>
<dbReference type="FunFam" id="1.20.58.1930:FF:000001">
    <property type="entry name" value="Erythrocyte membrane protein 1, PfEMP1"/>
    <property type="match status" value="1"/>
</dbReference>
<feature type="region of interest" description="Disordered" evidence="1">
    <location>
        <begin position="1647"/>
        <end position="1760"/>
    </location>
</feature>
<dbReference type="FunFam" id="1.20.58.830:FF:000003">
    <property type="entry name" value="Erythrocyte membrane protein 1, PfEMP1"/>
    <property type="match status" value="1"/>
</dbReference>
<feature type="domain" description="Duffy-binding-like" evidence="8">
    <location>
        <begin position="331"/>
        <end position="493"/>
    </location>
</feature>
<dbReference type="Pfam" id="PF22672">
    <property type="entry name" value="DBL_C"/>
    <property type="match status" value="2"/>
</dbReference>
<feature type="non-terminal residue" evidence="9">
    <location>
        <position position="2006"/>
    </location>
</feature>
<dbReference type="FunFam" id="1.20.1310.20:FF:000001">
    <property type="entry name" value="Erythrocyte membrane protein 1, PfEMP1"/>
    <property type="match status" value="1"/>
</dbReference>
<evidence type="ECO:0000259" key="5">
    <source>
        <dbReference type="Pfam" id="PF15445"/>
    </source>
</evidence>
<feature type="transmembrane region" description="Helical" evidence="2">
    <location>
        <begin position="1769"/>
        <end position="1791"/>
    </location>
</feature>